<evidence type="ECO:0000313" key="1">
    <source>
        <dbReference type="EMBL" id="KAL2491325.1"/>
    </source>
</evidence>
<keyword evidence="2" id="KW-1185">Reference proteome</keyword>
<proteinExistence type="predicted"/>
<dbReference type="Proteomes" id="UP001604336">
    <property type="component" value="Unassembled WGS sequence"/>
</dbReference>
<dbReference type="AlphaFoldDB" id="A0ABD1RSC8"/>
<protein>
    <submittedName>
        <fullName evidence="1">Uncharacterized protein</fullName>
    </submittedName>
</protein>
<name>A0ABD1RSC8_9LAMI</name>
<organism evidence="1 2">
    <name type="scientific">Abeliophyllum distichum</name>
    <dbReference type="NCBI Taxonomy" id="126358"/>
    <lineage>
        <taxon>Eukaryota</taxon>
        <taxon>Viridiplantae</taxon>
        <taxon>Streptophyta</taxon>
        <taxon>Embryophyta</taxon>
        <taxon>Tracheophyta</taxon>
        <taxon>Spermatophyta</taxon>
        <taxon>Magnoliopsida</taxon>
        <taxon>eudicotyledons</taxon>
        <taxon>Gunneridae</taxon>
        <taxon>Pentapetalae</taxon>
        <taxon>asterids</taxon>
        <taxon>lamiids</taxon>
        <taxon>Lamiales</taxon>
        <taxon>Oleaceae</taxon>
        <taxon>Forsythieae</taxon>
        <taxon>Abeliophyllum</taxon>
    </lineage>
</organism>
<gene>
    <name evidence="1" type="ORF">Adt_26953</name>
</gene>
<accession>A0ABD1RSC8</accession>
<sequence>MDVNPERADEEMILDEDLDPWIIGLDYLASSTEELETFPVNLSDPTQMLQVRLKLDVKMKEKMKQLLRENIDVFAWKRSDMVGIDPSMACHVLKVDLKVHLKIQE</sequence>
<evidence type="ECO:0000313" key="2">
    <source>
        <dbReference type="Proteomes" id="UP001604336"/>
    </source>
</evidence>
<reference evidence="2" key="1">
    <citation type="submission" date="2024-07" db="EMBL/GenBank/DDBJ databases">
        <title>Two chromosome-level genome assemblies of Korean endemic species Abeliophyllum distichum and Forsythia ovata (Oleaceae).</title>
        <authorList>
            <person name="Jang H."/>
        </authorList>
    </citation>
    <scope>NUCLEOTIDE SEQUENCE [LARGE SCALE GENOMIC DNA]</scope>
</reference>
<dbReference type="EMBL" id="JBFOLK010000008">
    <property type="protein sequence ID" value="KAL2491325.1"/>
    <property type="molecule type" value="Genomic_DNA"/>
</dbReference>
<comment type="caution">
    <text evidence="1">The sequence shown here is derived from an EMBL/GenBank/DDBJ whole genome shotgun (WGS) entry which is preliminary data.</text>
</comment>